<evidence type="ECO:0000256" key="1">
    <source>
        <dbReference type="ARBA" id="ARBA00005578"/>
    </source>
</evidence>
<dbReference type="RefSeq" id="WP_243537686.1">
    <property type="nucleotide sequence ID" value="NZ_CP093442.1"/>
</dbReference>
<proteinExistence type="inferred from homology"/>
<dbReference type="Proteomes" id="UP000830116">
    <property type="component" value="Chromosome"/>
</dbReference>
<dbReference type="EMBL" id="CP093442">
    <property type="protein sequence ID" value="UOF01283.1"/>
    <property type="molecule type" value="Genomic_DNA"/>
</dbReference>
<evidence type="ECO:0000256" key="2">
    <source>
        <dbReference type="RuleBase" id="RU003860"/>
    </source>
</evidence>
<accession>A0ABY4C8G9</accession>
<dbReference type="InterPro" id="IPR002634">
    <property type="entry name" value="BolA"/>
</dbReference>
<evidence type="ECO:0000313" key="3">
    <source>
        <dbReference type="EMBL" id="UOF01283.1"/>
    </source>
</evidence>
<evidence type="ECO:0000313" key="4">
    <source>
        <dbReference type="Proteomes" id="UP000830116"/>
    </source>
</evidence>
<dbReference type="SUPFAM" id="SSF82657">
    <property type="entry name" value="BolA-like"/>
    <property type="match status" value="1"/>
</dbReference>
<dbReference type="PANTHER" id="PTHR46229">
    <property type="entry name" value="BOLA TRANSCRIPTION REGULATOR"/>
    <property type="match status" value="1"/>
</dbReference>
<reference evidence="3" key="1">
    <citation type="submission" date="2022-03" db="EMBL/GenBank/DDBJ databases">
        <title>Genome Identification and Characterization of new species Bdellovibrio reynosense LBG001 sp. nov. from a Mexico soil sample.</title>
        <authorList>
            <person name="Camilli A."/>
            <person name="Ajao Y."/>
            <person name="Guo X."/>
        </authorList>
    </citation>
    <scope>NUCLEOTIDE SEQUENCE</scope>
    <source>
        <strain evidence="3">LBG001</strain>
    </source>
</reference>
<dbReference type="Pfam" id="PF01722">
    <property type="entry name" value="BolA"/>
    <property type="match status" value="1"/>
</dbReference>
<gene>
    <name evidence="3" type="ORF">MNR06_16435</name>
</gene>
<protein>
    <submittedName>
        <fullName evidence="3">BolA/IbaG family iron-sulfur metabolism protein</fullName>
    </submittedName>
</protein>
<dbReference type="PANTHER" id="PTHR46229:SF2">
    <property type="entry name" value="BOLA-LIKE PROTEIN 1"/>
    <property type="match status" value="1"/>
</dbReference>
<dbReference type="InterPro" id="IPR036065">
    <property type="entry name" value="BolA-like_sf"/>
</dbReference>
<dbReference type="InterPro" id="IPR050961">
    <property type="entry name" value="BolA/IbaG_stress_morph_reg"/>
</dbReference>
<sequence>MGSYYSDYLRHSSRLPVHDLIISAPMTAEQMKERLEQNYSEAKIEVYDLTGTQDHWEVYVESPVFAGMTRIQQHQHVMACFGPELKTGEVHALSIKTKIKA</sequence>
<comment type="similarity">
    <text evidence="1 2">Belongs to the BolA/IbaG family.</text>
</comment>
<organism evidence="3 4">
    <name type="scientific">Bdellovibrio reynosensis</name>
    <dbReference type="NCBI Taxonomy" id="2835041"/>
    <lineage>
        <taxon>Bacteria</taxon>
        <taxon>Pseudomonadati</taxon>
        <taxon>Bdellovibrionota</taxon>
        <taxon>Bdellovibrionia</taxon>
        <taxon>Bdellovibrionales</taxon>
        <taxon>Pseudobdellovibrionaceae</taxon>
        <taxon>Bdellovibrio</taxon>
    </lineage>
</organism>
<name>A0ABY4C8G9_9BACT</name>
<keyword evidence="4" id="KW-1185">Reference proteome</keyword>
<dbReference type="Gene3D" id="3.30.300.90">
    <property type="entry name" value="BolA-like"/>
    <property type="match status" value="1"/>
</dbReference>